<dbReference type="EMBL" id="JAMZEB010000002">
    <property type="protein sequence ID" value="MCP2365194.1"/>
    <property type="molecule type" value="Genomic_DNA"/>
</dbReference>
<evidence type="ECO:0000313" key="4">
    <source>
        <dbReference type="EMBL" id="MCP2365194.1"/>
    </source>
</evidence>
<dbReference type="Proteomes" id="UP001139648">
    <property type="component" value="Unassembled WGS sequence"/>
</dbReference>
<dbReference type="InterPro" id="IPR000871">
    <property type="entry name" value="Beta-lactam_class-A"/>
</dbReference>
<dbReference type="PROSITE" id="PS51257">
    <property type="entry name" value="PROKAR_LIPOPROTEIN"/>
    <property type="match status" value="1"/>
</dbReference>
<evidence type="ECO:0000256" key="1">
    <source>
        <dbReference type="SAM" id="SignalP"/>
    </source>
</evidence>
<dbReference type="AlphaFoldDB" id="A0A9X2GWT8"/>
<dbReference type="PANTHER" id="PTHR35333">
    <property type="entry name" value="BETA-LACTAMASE"/>
    <property type="match status" value="1"/>
</dbReference>
<organism evidence="4 5">
    <name type="scientific">Nonomuraea thailandensis</name>
    <dbReference type="NCBI Taxonomy" id="1188745"/>
    <lineage>
        <taxon>Bacteria</taxon>
        <taxon>Bacillati</taxon>
        <taxon>Actinomycetota</taxon>
        <taxon>Actinomycetes</taxon>
        <taxon>Streptosporangiales</taxon>
        <taxon>Streptosporangiaceae</taxon>
        <taxon>Nonomuraea</taxon>
    </lineage>
</organism>
<name>A0A9X2GWT8_9ACTN</name>
<keyword evidence="5" id="KW-1185">Reference proteome</keyword>
<dbReference type="GO" id="GO:0030655">
    <property type="term" value="P:beta-lactam antibiotic catabolic process"/>
    <property type="evidence" value="ECO:0007669"/>
    <property type="project" value="InterPro"/>
</dbReference>
<feature type="domain" description="ORF 12 gene product N-terminal" evidence="3">
    <location>
        <begin position="44"/>
        <end position="131"/>
    </location>
</feature>
<protein>
    <recommendedName>
        <fullName evidence="6">Serine hydrolase</fullName>
    </recommendedName>
</protein>
<evidence type="ECO:0000259" key="2">
    <source>
        <dbReference type="Pfam" id="PF13354"/>
    </source>
</evidence>
<feature type="signal peptide" evidence="1">
    <location>
        <begin position="1"/>
        <end position="32"/>
    </location>
</feature>
<dbReference type="GO" id="GO:0008800">
    <property type="term" value="F:beta-lactamase activity"/>
    <property type="evidence" value="ECO:0007669"/>
    <property type="project" value="InterPro"/>
</dbReference>
<dbReference type="InterPro" id="IPR012338">
    <property type="entry name" value="Beta-lactam/transpept-like"/>
</dbReference>
<feature type="chain" id="PRO_5040805247" description="Serine hydrolase" evidence="1">
    <location>
        <begin position="33"/>
        <end position="445"/>
    </location>
</feature>
<evidence type="ECO:0000313" key="5">
    <source>
        <dbReference type="Proteomes" id="UP001139648"/>
    </source>
</evidence>
<dbReference type="PANTHER" id="PTHR35333:SF5">
    <property type="entry name" value="CONSERVED LIPOPROTEIN LPQF-RELATED"/>
    <property type="match status" value="1"/>
</dbReference>
<dbReference type="InterPro" id="IPR045155">
    <property type="entry name" value="Beta-lactam_cat"/>
</dbReference>
<dbReference type="Gene3D" id="3.40.710.10">
    <property type="entry name" value="DD-peptidase/beta-lactamase superfamily"/>
    <property type="match status" value="1"/>
</dbReference>
<reference evidence="4" key="1">
    <citation type="submission" date="2022-06" db="EMBL/GenBank/DDBJ databases">
        <title>Sequencing the genomes of 1000 actinobacteria strains.</title>
        <authorList>
            <person name="Klenk H.-P."/>
        </authorList>
    </citation>
    <scope>NUCLEOTIDE SEQUENCE</scope>
    <source>
        <strain evidence="4">DSM 46694</strain>
    </source>
</reference>
<gene>
    <name evidence="4" type="ORF">HD597_012214</name>
</gene>
<dbReference type="InterPro" id="IPR040846">
    <property type="entry name" value="ORF_12_N"/>
</dbReference>
<accession>A0A9X2GWT8</accession>
<dbReference type="Gene3D" id="3.10.450.280">
    <property type="match status" value="1"/>
</dbReference>
<dbReference type="Pfam" id="PF13354">
    <property type="entry name" value="Beta-lactamase2"/>
    <property type="match status" value="1"/>
</dbReference>
<dbReference type="RefSeq" id="WP_253758279.1">
    <property type="nucleotide sequence ID" value="NZ_BAABKA010000005.1"/>
</dbReference>
<proteinExistence type="predicted"/>
<dbReference type="Pfam" id="PF18042">
    <property type="entry name" value="ORF_12_N"/>
    <property type="match status" value="1"/>
</dbReference>
<dbReference type="SUPFAM" id="SSF56601">
    <property type="entry name" value="beta-lactamase/transpeptidase-like"/>
    <property type="match status" value="1"/>
</dbReference>
<sequence>MHTPSKPVRVLAAAAAAIAVTACVSQPVPAQATGTVISATPEVPGTPAGRQLGWLLDAVNRAPIAESELARHFTADFLKSIPPAQINQSLAGLKGMKLERVLSSRNGQLVAQAAVGAESFNVVITVDAAGLMAGLLFSAADPRTWAEVDERLRGISPKPAFLAAELAADGTCRPAHAVAAGERRPLGSMIKLYVLGAVAERVKSGALRWDTRLTITPELKSLPSGVLQDRPDGSRVTVLEAARLMISISDNTATDLLIHKVGRKAVERTMREWGVRDARNVPLLTTRELFALKGAEYPRHAERYLALNDARQRAYLKKVVAGVPLSKIQAWTQPRELDSLEWFASPNEICRAYAGLVKLGDPRIGEVMSINDAGIGLDRAKWPTRWFKGGSEPGVSDLSFLARTAEGKTYVVTTMAVDPGAPIKPSVTDEQLGVVRAAFGLVTGS</sequence>
<feature type="domain" description="Beta-lactamase class A catalytic" evidence="2">
    <location>
        <begin position="179"/>
        <end position="280"/>
    </location>
</feature>
<evidence type="ECO:0008006" key="6">
    <source>
        <dbReference type="Google" id="ProtNLM"/>
    </source>
</evidence>
<dbReference type="GO" id="GO:0046677">
    <property type="term" value="P:response to antibiotic"/>
    <property type="evidence" value="ECO:0007669"/>
    <property type="project" value="InterPro"/>
</dbReference>
<comment type="caution">
    <text evidence="4">The sequence shown here is derived from an EMBL/GenBank/DDBJ whole genome shotgun (WGS) entry which is preliminary data.</text>
</comment>
<evidence type="ECO:0000259" key="3">
    <source>
        <dbReference type="Pfam" id="PF18042"/>
    </source>
</evidence>
<keyword evidence="1" id="KW-0732">Signal</keyword>